<protein>
    <submittedName>
        <fullName evidence="1">Uncharacterized protein</fullName>
    </submittedName>
</protein>
<dbReference type="OrthoDB" id="2656691at2759"/>
<keyword evidence="2" id="KW-1185">Reference proteome</keyword>
<reference evidence="1" key="1">
    <citation type="journal article" date="2020" name="New Phytol.">
        <title>Comparative genomics reveals dynamic genome evolution in host specialist ectomycorrhizal fungi.</title>
        <authorList>
            <person name="Lofgren L.A."/>
            <person name="Nguyen N.H."/>
            <person name="Vilgalys R."/>
            <person name="Ruytinx J."/>
            <person name="Liao H.L."/>
            <person name="Branco S."/>
            <person name="Kuo A."/>
            <person name="LaButti K."/>
            <person name="Lipzen A."/>
            <person name="Andreopoulos W."/>
            <person name="Pangilinan J."/>
            <person name="Riley R."/>
            <person name="Hundley H."/>
            <person name="Na H."/>
            <person name="Barry K."/>
            <person name="Grigoriev I.V."/>
            <person name="Stajich J.E."/>
            <person name="Kennedy P.G."/>
        </authorList>
    </citation>
    <scope>NUCLEOTIDE SEQUENCE</scope>
    <source>
        <strain evidence="1">S12</strain>
    </source>
</reference>
<dbReference type="Proteomes" id="UP000719766">
    <property type="component" value="Unassembled WGS sequence"/>
</dbReference>
<dbReference type="RefSeq" id="XP_041156211.1">
    <property type="nucleotide sequence ID" value="XM_041307258.1"/>
</dbReference>
<organism evidence="1 2">
    <name type="scientific">Suillus plorans</name>
    <dbReference type="NCBI Taxonomy" id="116603"/>
    <lineage>
        <taxon>Eukaryota</taxon>
        <taxon>Fungi</taxon>
        <taxon>Dikarya</taxon>
        <taxon>Basidiomycota</taxon>
        <taxon>Agaricomycotina</taxon>
        <taxon>Agaricomycetes</taxon>
        <taxon>Agaricomycetidae</taxon>
        <taxon>Boletales</taxon>
        <taxon>Suillineae</taxon>
        <taxon>Suillaceae</taxon>
        <taxon>Suillus</taxon>
    </lineage>
</organism>
<dbReference type="AlphaFoldDB" id="A0A9P7AHR9"/>
<dbReference type="GeneID" id="64601022"/>
<comment type="caution">
    <text evidence="1">The sequence shown here is derived from an EMBL/GenBank/DDBJ whole genome shotgun (WGS) entry which is preliminary data.</text>
</comment>
<name>A0A9P7AHR9_9AGAM</name>
<dbReference type="EMBL" id="JABBWE010000062">
    <property type="protein sequence ID" value="KAG1789075.1"/>
    <property type="molecule type" value="Genomic_DNA"/>
</dbReference>
<gene>
    <name evidence="1" type="ORF">HD556DRAFT_1447355</name>
</gene>
<proteinExistence type="predicted"/>
<accession>A0A9P7AHR9</accession>
<evidence type="ECO:0000313" key="2">
    <source>
        <dbReference type="Proteomes" id="UP000719766"/>
    </source>
</evidence>
<evidence type="ECO:0000313" key="1">
    <source>
        <dbReference type="EMBL" id="KAG1789075.1"/>
    </source>
</evidence>
<sequence length="246" mass="27991">MPYNFWQQDSELYPHIKASNAERLQTTTDYGQLTSQPQQYFLRSVLEDSPGNSTPTVSQHHVACDDVLDACILPIPIAQGDIQSDAAGWHTRRVSSSYHPCAFSNCLPAHIPMDFSDANFHYDPRHPLQEVYPHPQYVVNDVKSESHADHASVCQWNDGYGICGRTINVTRTGEHMSSYHFKSPLPASSRLKCLWKDCELHKPVRRDTIIRHIVEKHLGLKYRCKHWLASHTGTGFCGSRKNVCLH</sequence>